<sequence length="261" mass="29448">MKARVELQIDNQVALVKLNRPEKHNALDMPMFYAIDKVIRQLKKEKAVRCVIVSGNGESFCSGLDVKSVMTNRKSALKLLWKWWPRQANMAQRVTVGWRHLKVPVIMAVHGKCWGAGMQIALGGDFRIAAADTSLAIMEARWGLIPDMGGTLALRENMPVDRAMQLAMMAEPIGSDKALEMQLITQISNDPLTASNQLAEQLKQRSPDTNYRIKKLYHQIWSRSEGKVLAGETLNQWRILLGKNQRIAVKRQTGQSNIDYV</sequence>
<comment type="similarity">
    <text evidence="1">Belongs to the enoyl-CoA hydratase/isomerase family.</text>
</comment>
<dbReference type="GO" id="GO:0016853">
    <property type="term" value="F:isomerase activity"/>
    <property type="evidence" value="ECO:0007669"/>
    <property type="project" value="InterPro"/>
</dbReference>
<organism evidence="2 3">
    <name type="scientific">Aliikangiella coralliicola</name>
    <dbReference type="NCBI Taxonomy" id="2592383"/>
    <lineage>
        <taxon>Bacteria</taxon>
        <taxon>Pseudomonadati</taxon>
        <taxon>Pseudomonadota</taxon>
        <taxon>Gammaproteobacteria</taxon>
        <taxon>Oceanospirillales</taxon>
        <taxon>Pleioneaceae</taxon>
        <taxon>Aliikangiella</taxon>
    </lineage>
</organism>
<dbReference type="CDD" id="cd06558">
    <property type="entry name" value="crotonase-like"/>
    <property type="match status" value="1"/>
</dbReference>
<proteinExistence type="inferred from homology"/>
<dbReference type="PANTHER" id="PTHR43149">
    <property type="entry name" value="ENOYL-COA HYDRATASE"/>
    <property type="match status" value="1"/>
</dbReference>
<evidence type="ECO:0000313" key="3">
    <source>
        <dbReference type="Proteomes" id="UP000315439"/>
    </source>
</evidence>
<protein>
    <submittedName>
        <fullName evidence="2">Crotonase/enoyl-CoA hydratase family protein</fullName>
    </submittedName>
</protein>
<dbReference type="InterPro" id="IPR001753">
    <property type="entry name" value="Enoyl-CoA_hydra/iso"/>
</dbReference>
<dbReference type="Gene3D" id="3.90.226.10">
    <property type="entry name" value="2-enoyl-CoA Hydratase, Chain A, domain 1"/>
    <property type="match status" value="1"/>
</dbReference>
<dbReference type="OrthoDB" id="9807606at2"/>
<dbReference type="NCBIfam" id="NF005699">
    <property type="entry name" value="PRK07509.1"/>
    <property type="match status" value="1"/>
</dbReference>
<dbReference type="Pfam" id="PF00378">
    <property type="entry name" value="ECH_1"/>
    <property type="match status" value="1"/>
</dbReference>
<dbReference type="RefSeq" id="WP_142894376.1">
    <property type="nucleotide sequence ID" value="NZ_ML660165.1"/>
</dbReference>
<dbReference type="InterPro" id="IPR045002">
    <property type="entry name" value="Ech1-like"/>
</dbReference>
<accession>A0A545UBS0</accession>
<gene>
    <name evidence="2" type="ORF">FLL46_13910</name>
</gene>
<dbReference type="EMBL" id="VIKS01000009">
    <property type="protein sequence ID" value="TQV86908.1"/>
    <property type="molecule type" value="Genomic_DNA"/>
</dbReference>
<evidence type="ECO:0000256" key="1">
    <source>
        <dbReference type="ARBA" id="ARBA00005254"/>
    </source>
</evidence>
<evidence type="ECO:0000313" key="2">
    <source>
        <dbReference type="EMBL" id="TQV86908.1"/>
    </source>
</evidence>
<dbReference type="PANTHER" id="PTHR43149:SF1">
    <property type="entry name" value="DELTA(3,5)-DELTA(2,4)-DIENOYL-COA ISOMERASE, MITOCHONDRIAL"/>
    <property type="match status" value="1"/>
</dbReference>
<dbReference type="SUPFAM" id="SSF52096">
    <property type="entry name" value="ClpP/crotonase"/>
    <property type="match status" value="1"/>
</dbReference>
<dbReference type="Proteomes" id="UP000315439">
    <property type="component" value="Unassembled WGS sequence"/>
</dbReference>
<comment type="caution">
    <text evidence="2">The sequence shown here is derived from an EMBL/GenBank/DDBJ whole genome shotgun (WGS) entry which is preliminary data.</text>
</comment>
<dbReference type="AlphaFoldDB" id="A0A545UBS0"/>
<keyword evidence="3" id="KW-1185">Reference proteome</keyword>
<reference evidence="2 3" key="1">
    <citation type="submission" date="2019-07" db="EMBL/GenBank/DDBJ databases">
        <title>Draft genome for Aliikangiella sp. M105.</title>
        <authorList>
            <person name="Wang G."/>
        </authorList>
    </citation>
    <scope>NUCLEOTIDE SEQUENCE [LARGE SCALE GENOMIC DNA]</scope>
    <source>
        <strain evidence="2 3">M105</strain>
    </source>
</reference>
<dbReference type="InterPro" id="IPR029045">
    <property type="entry name" value="ClpP/crotonase-like_dom_sf"/>
</dbReference>
<name>A0A545UBS0_9GAMM</name>